<dbReference type="EMBL" id="PSZD01000015">
    <property type="protein sequence ID" value="PPJ25604.1"/>
    <property type="molecule type" value="Genomic_DNA"/>
</dbReference>
<dbReference type="Pfam" id="PF13814">
    <property type="entry name" value="Replic_Relax"/>
    <property type="match status" value="1"/>
</dbReference>
<feature type="region of interest" description="Disordered" evidence="1">
    <location>
        <begin position="311"/>
        <end position="347"/>
    </location>
</feature>
<feature type="compositionally biased region" description="Polar residues" evidence="1">
    <location>
        <begin position="317"/>
        <end position="327"/>
    </location>
</feature>
<sequence>MAPLVSERFPSLMLITRPDRQADLRAPRTVQTGLPLADSLRLVARLTDRDRWILRMVHEHRVLTTNQLAALAFPTRNLARRRLAALHRERVVDRFRPFTTFGSAPWHWVLAPDGAGVLAAEAGAEVRELGYRPRRRLDIAHSLYLTHTLGVNDWFTTLAITAADHDATVAAWWSESRCRRLWGDLARPDGYGRYTRHEARLDFFLEYDLATTNSLTRVAAKLLGYAELARSTGIITPVLLWVPTGPRELAARQALRDTAASLPDPTAVPVATAAADYLETTATHPSPADRVWLPLDSPHARRLHLHELADAWPRRTPSPQDENQDSPITLGGQIMLPAPPPLFEHQS</sequence>
<organism evidence="2 3">
    <name type="scientific">Nocardia nova</name>
    <dbReference type="NCBI Taxonomy" id="37330"/>
    <lineage>
        <taxon>Bacteria</taxon>
        <taxon>Bacillati</taxon>
        <taxon>Actinomycetota</taxon>
        <taxon>Actinomycetes</taxon>
        <taxon>Mycobacteriales</taxon>
        <taxon>Nocardiaceae</taxon>
        <taxon>Nocardia</taxon>
    </lineage>
</organism>
<comment type="caution">
    <text evidence="2">The sequence shown here is derived from an EMBL/GenBank/DDBJ whole genome shotgun (WGS) entry which is preliminary data.</text>
</comment>
<reference evidence="2 3" key="1">
    <citation type="submission" date="2018-02" db="EMBL/GenBank/DDBJ databases">
        <title>8 Nocardia nova and 1 Nocardia cyriacigeorgica strain used for evolution to TMP-SMX.</title>
        <authorList>
            <person name="Mehta H."/>
            <person name="Weng J."/>
            <person name="Shamoo Y."/>
        </authorList>
    </citation>
    <scope>NUCLEOTIDE SEQUENCE [LARGE SCALE GENOMIC DNA]</scope>
    <source>
        <strain evidence="2 3">BAA2227</strain>
    </source>
</reference>
<dbReference type="AlphaFoldDB" id="A0A2S6A226"/>
<keyword evidence="3" id="KW-1185">Reference proteome</keyword>
<evidence type="ECO:0008006" key="4">
    <source>
        <dbReference type="Google" id="ProtNLM"/>
    </source>
</evidence>
<protein>
    <recommendedName>
        <fullName evidence="4">Replication-relaxation</fullName>
    </recommendedName>
</protein>
<evidence type="ECO:0000256" key="1">
    <source>
        <dbReference type="SAM" id="MobiDB-lite"/>
    </source>
</evidence>
<name>A0A2S6A226_9NOCA</name>
<dbReference type="InterPro" id="IPR025855">
    <property type="entry name" value="Replic_Relax"/>
</dbReference>
<gene>
    <name evidence="2" type="ORF">C5F51_22520</name>
</gene>
<proteinExistence type="predicted"/>
<accession>A0A2S6A226</accession>
<evidence type="ECO:0000313" key="3">
    <source>
        <dbReference type="Proteomes" id="UP000238356"/>
    </source>
</evidence>
<feature type="compositionally biased region" description="Pro residues" evidence="1">
    <location>
        <begin position="337"/>
        <end position="347"/>
    </location>
</feature>
<dbReference type="Proteomes" id="UP000238356">
    <property type="component" value="Unassembled WGS sequence"/>
</dbReference>
<evidence type="ECO:0000313" key="2">
    <source>
        <dbReference type="EMBL" id="PPJ25604.1"/>
    </source>
</evidence>